<evidence type="ECO:0000313" key="2">
    <source>
        <dbReference type="EMBL" id="MEE6186780.1"/>
    </source>
</evidence>
<reference evidence="2 3" key="1">
    <citation type="submission" date="2024-01" db="EMBL/GenBank/DDBJ databases">
        <title>Niabella digestum sp. nov., isolated from waste digestion system.</title>
        <authorList>
            <person name="Zhang L."/>
        </authorList>
    </citation>
    <scope>NUCLEOTIDE SEQUENCE [LARGE SCALE GENOMIC DNA]</scope>
    <source>
        <strain evidence="2 3">A18</strain>
    </source>
</reference>
<evidence type="ECO:0000259" key="1">
    <source>
        <dbReference type="Pfam" id="PF00144"/>
    </source>
</evidence>
<keyword evidence="3" id="KW-1185">Reference proteome</keyword>
<dbReference type="Pfam" id="PF00144">
    <property type="entry name" value="Beta-lactamase"/>
    <property type="match status" value="1"/>
</dbReference>
<dbReference type="InterPro" id="IPR012338">
    <property type="entry name" value="Beta-lactam/transpept-like"/>
</dbReference>
<name>A0ABU7RFJ9_9BACT</name>
<keyword evidence="2" id="KW-0378">Hydrolase</keyword>
<sequence length="395" mass="46131">MKRIVYFLFITILFSSCYAVRAYRFRKFEYKDLDKFRVTTIKKSTRPFHFEYAQRDYSALTSYLDSNLQNSSTYAFLVIQDDSILYEKYFAPIDSAAILPSFSVVKSFVSTLAQIAHQEGKIKSFADPVTEYLPWLLKSDSRWQYVTVQHVLDMRTGVKSSETYDSPFSDVIRLGFTRNVSNRLQKPILDTLPGKFIYKSVNTQILASVIEAATGQKLQDYLYEKLWLPLGMESDATWHIDAKGTVRAFCCLNATLKDYAKIGRLYLRNGNWEGAQLLSPQWVQTILNADTMRIYQGYKNHWWSSRTIKRFQAAEEALEFIQTNPDWYYTETIRNGKVYYNANKNLKGIFAQGMLGQFLYVNPQKKLIIVRLGHNWSHPRYYAQKFIEELAEMID</sequence>
<accession>A0ABU7RFJ9</accession>
<dbReference type="InterPro" id="IPR050789">
    <property type="entry name" value="Diverse_Enzym_Activities"/>
</dbReference>
<protein>
    <submittedName>
        <fullName evidence="2">Serine hydrolase</fullName>
        <ecNumber evidence="2">3.-.-.-</ecNumber>
    </submittedName>
</protein>
<gene>
    <name evidence="2" type="ORF">V2H41_05780</name>
</gene>
<proteinExistence type="predicted"/>
<dbReference type="EMBL" id="JAZGLY010000003">
    <property type="protein sequence ID" value="MEE6186780.1"/>
    <property type="molecule type" value="Genomic_DNA"/>
</dbReference>
<dbReference type="RefSeq" id="WP_330974190.1">
    <property type="nucleotide sequence ID" value="NZ_JAZGLY010000003.1"/>
</dbReference>
<dbReference type="Proteomes" id="UP001357452">
    <property type="component" value="Unassembled WGS sequence"/>
</dbReference>
<organism evidence="2 3">
    <name type="scientific">Niabella digestorum</name>
    <dbReference type="NCBI Taxonomy" id="3117701"/>
    <lineage>
        <taxon>Bacteria</taxon>
        <taxon>Pseudomonadati</taxon>
        <taxon>Bacteroidota</taxon>
        <taxon>Chitinophagia</taxon>
        <taxon>Chitinophagales</taxon>
        <taxon>Chitinophagaceae</taxon>
        <taxon>Niabella</taxon>
    </lineage>
</organism>
<dbReference type="EC" id="3.-.-.-" evidence="2"/>
<dbReference type="PANTHER" id="PTHR43283">
    <property type="entry name" value="BETA-LACTAMASE-RELATED"/>
    <property type="match status" value="1"/>
</dbReference>
<dbReference type="InterPro" id="IPR001466">
    <property type="entry name" value="Beta-lactam-related"/>
</dbReference>
<comment type="caution">
    <text evidence="2">The sequence shown here is derived from an EMBL/GenBank/DDBJ whole genome shotgun (WGS) entry which is preliminary data.</text>
</comment>
<feature type="domain" description="Beta-lactamase-related" evidence="1">
    <location>
        <begin position="74"/>
        <end position="372"/>
    </location>
</feature>
<evidence type="ECO:0000313" key="3">
    <source>
        <dbReference type="Proteomes" id="UP001357452"/>
    </source>
</evidence>
<dbReference type="SUPFAM" id="SSF56601">
    <property type="entry name" value="beta-lactamase/transpeptidase-like"/>
    <property type="match status" value="1"/>
</dbReference>
<dbReference type="Gene3D" id="3.40.710.10">
    <property type="entry name" value="DD-peptidase/beta-lactamase superfamily"/>
    <property type="match status" value="1"/>
</dbReference>
<dbReference type="PANTHER" id="PTHR43283:SF7">
    <property type="entry name" value="BETA-LACTAMASE-RELATED DOMAIN-CONTAINING PROTEIN"/>
    <property type="match status" value="1"/>
</dbReference>
<dbReference type="PROSITE" id="PS51257">
    <property type="entry name" value="PROKAR_LIPOPROTEIN"/>
    <property type="match status" value="1"/>
</dbReference>
<dbReference type="GO" id="GO:0016787">
    <property type="term" value="F:hydrolase activity"/>
    <property type="evidence" value="ECO:0007669"/>
    <property type="project" value="UniProtKB-KW"/>
</dbReference>